<dbReference type="InterPro" id="IPR016039">
    <property type="entry name" value="Thiolase-like"/>
</dbReference>
<dbReference type="OrthoDB" id="329835at2759"/>
<evidence type="ECO:0000259" key="10">
    <source>
        <dbReference type="PROSITE" id="PS50075"/>
    </source>
</evidence>
<feature type="active site" description="Proton donor; for dehydratase activity" evidence="9">
    <location>
        <position position="1196"/>
    </location>
</feature>
<dbReference type="InterPro" id="IPR050091">
    <property type="entry name" value="PKS_NRPS_Biosynth_Enz"/>
</dbReference>
<dbReference type="Pfam" id="PF08659">
    <property type="entry name" value="KR"/>
    <property type="match status" value="1"/>
</dbReference>
<dbReference type="CDD" id="cd05195">
    <property type="entry name" value="enoyl_red"/>
    <property type="match status" value="1"/>
</dbReference>
<dbReference type="InterPro" id="IPR020806">
    <property type="entry name" value="PKS_PP-bd"/>
</dbReference>
<dbReference type="InterPro" id="IPR020841">
    <property type="entry name" value="PKS_Beta-ketoAc_synthase_dom"/>
</dbReference>
<feature type="domain" description="PKS/mFAS DH" evidence="12">
    <location>
        <begin position="970"/>
        <end position="1286"/>
    </location>
</feature>
<feature type="region of interest" description="N-terminal hotdog fold" evidence="9">
    <location>
        <begin position="970"/>
        <end position="1108"/>
    </location>
</feature>
<feature type="region of interest" description="C-terminal hotdog fold" evidence="9">
    <location>
        <begin position="1136"/>
        <end position="1286"/>
    </location>
</feature>
<evidence type="ECO:0000259" key="11">
    <source>
        <dbReference type="PROSITE" id="PS52004"/>
    </source>
</evidence>
<evidence type="ECO:0000256" key="1">
    <source>
        <dbReference type="ARBA" id="ARBA00005179"/>
    </source>
</evidence>
<evidence type="ECO:0000313" key="13">
    <source>
        <dbReference type="EMBL" id="KAF7558100.1"/>
    </source>
</evidence>
<keyword evidence="2" id="KW-0596">Phosphopantetheine</keyword>
<dbReference type="SUPFAM" id="SSF53335">
    <property type="entry name" value="S-adenosyl-L-methionine-dependent methyltransferases"/>
    <property type="match status" value="1"/>
</dbReference>
<dbReference type="Gene3D" id="3.40.366.10">
    <property type="entry name" value="Malonyl-Coenzyme A Acyl Carrier Protein, domain 2"/>
    <property type="match status" value="1"/>
</dbReference>
<dbReference type="SUPFAM" id="SSF55048">
    <property type="entry name" value="Probable ACP-binding domain of malonyl-CoA ACP transacylase"/>
    <property type="match status" value="1"/>
</dbReference>
<dbReference type="PANTHER" id="PTHR43775">
    <property type="entry name" value="FATTY ACID SYNTHASE"/>
    <property type="match status" value="1"/>
</dbReference>
<evidence type="ECO:0000256" key="8">
    <source>
        <dbReference type="ARBA" id="ARBA00023315"/>
    </source>
</evidence>
<dbReference type="EMBL" id="JAANBB010000001">
    <property type="protein sequence ID" value="KAF7558100.1"/>
    <property type="molecule type" value="Genomic_DNA"/>
</dbReference>
<keyword evidence="6" id="KW-0560">Oxidoreductase</keyword>
<keyword evidence="8" id="KW-0012">Acyltransferase</keyword>
<dbReference type="InterPro" id="IPR009081">
    <property type="entry name" value="PP-bd_ACP"/>
</dbReference>
<gene>
    <name evidence="13" type="ORF">G7Z17_g20</name>
</gene>
<dbReference type="Pfam" id="PF00698">
    <property type="entry name" value="Acyl_transf_1"/>
    <property type="match status" value="1"/>
</dbReference>
<dbReference type="InterPro" id="IPR014030">
    <property type="entry name" value="Ketoacyl_synth_N"/>
</dbReference>
<dbReference type="InterPro" id="IPR049551">
    <property type="entry name" value="PKS_DH_C"/>
</dbReference>
<dbReference type="InterPro" id="IPR016035">
    <property type="entry name" value="Acyl_Trfase/lysoPLipase"/>
</dbReference>
<dbReference type="GO" id="GO:0004315">
    <property type="term" value="F:3-oxoacyl-[acyl-carrier-protein] synthase activity"/>
    <property type="evidence" value="ECO:0007669"/>
    <property type="project" value="InterPro"/>
</dbReference>
<keyword evidence="3" id="KW-0597">Phosphoprotein</keyword>
<dbReference type="PROSITE" id="PS52004">
    <property type="entry name" value="KS3_2"/>
    <property type="match status" value="1"/>
</dbReference>
<dbReference type="Pfam" id="PF08240">
    <property type="entry name" value="ADH_N"/>
    <property type="match status" value="1"/>
</dbReference>
<organism evidence="13 14">
    <name type="scientific">Cylindrodendrum hubeiense</name>
    <dbReference type="NCBI Taxonomy" id="595255"/>
    <lineage>
        <taxon>Eukaryota</taxon>
        <taxon>Fungi</taxon>
        <taxon>Dikarya</taxon>
        <taxon>Ascomycota</taxon>
        <taxon>Pezizomycotina</taxon>
        <taxon>Sordariomycetes</taxon>
        <taxon>Hypocreomycetidae</taxon>
        <taxon>Hypocreales</taxon>
        <taxon>Nectriaceae</taxon>
        <taxon>Cylindrodendrum</taxon>
    </lineage>
</organism>
<dbReference type="InterPro" id="IPR013154">
    <property type="entry name" value="ADH-like_N"/>
</dbReference>
<dbReference type="InterPro" id="IPR049900">
    <property type="entry name" value="PKS_mFAS_DH"/>
</dbReference>
<dbReference type="PROSITE" id="PS50075">
    <property type="entry name" value="CARRIER"/>
    <property type="match status" value="1"/>
</dbReference>
<dbReference type="InterPro" id="IPR013217">
    <property type="entry name" value="Methyltransf_12"/>
</dbReference>
<dbReference type="PROSITE" id="PS52019">
    <property type="entry name" value="PKS_MFAS_DH"/>
    <property type="match status" value="1"/>
</dbReference>
<dbReference type="SUPFAM" id="SSF50129">
    <property type="entry name" value="GroES-like"/>
    <property type="match status" value="1"/>
</dbReference>
<comment type="caution">
    <text evidence="13">The sequence shown here is derived from an EMBL/GenBank/DDBJ whole genome shotgun (WGS) entry which is preliminary data.</text>
</comment>
<dbReference type="SUPFAM" id="SSF53901">
    <property type="entry name" value="Thiolase-like"/>
    <property type="match status" value="1"/>
</dbReference>
<dbReference type="PROSITE" id="PS00012">
    <property type="entry name" value="PHOSPHOPANTETHEINE"/>
    <property type="match status" value="1"/>
</dbReference>
<dbReference type="Pfam" id="PF23114">
    <property type="entry name" value="NAD-bd_HRPKS_sdrA"/>
    <property type="match status" value="1"/>
</dbReference>
<dbReference type="InterPro" id="IPR016036">
    <property type="entry name" value="Malonyl_transacylase_ACP-bd"/>
</dbReference>
<protein>
    <recommendedName>
        <fullName evidence="15">Polyketide synthase</fullName>
    </recommendedName>
</protein>
<evidence type="ECO:0000259" key="12">
    <source>
        <dbReference type="PROSITE" id="PS52019"/>
    </source>
</evidence>
<feature type="active site" description="Proton acceptor; for dehydratase activity" evidence="9">
    <location>
        <position position="1004"/>
    </location>
</feature>
<dbReference type="InterPro" id="IPR056501">
    <property type="entry name" value="NAD-bd_HRPKS_sdrA"/>
</dbReference>
<dbReference type="InterPro" id="IPR014031">
    <property type="entry name" value="Ketoacyl_synth_C"/>
</dbReference>
<dbReference type="Gene3D" id="3.10.129.110">
    <property type="entry name" value="Polyketide synthase dehydratase"/>
    <property type="match status" value="1"/>
</dbReference>
<dbReference type="InterPro" id="IPR014043">
    <property type="entry name" value="Acyl_transferase_dom"/>
</dbReference>
<evidence type="ECO:0000256" key="6">
    <source>
        <dbReference type="ARBA" id="ARBA00023002"/>
    </source>
</evidence>
<dbReference type="SMART" id="SM00829">
    <property type="entry name" value="PKS_ER"/>
    <property type="match status" value="1"/>
</dbReference>
<sequence>MMQTTDSNLRSGMPATDDIAIVGYSFKLPQDVNDDSSFWEVLENRRNLMTTWPESRFTTDAFMNNNARKTPGLGGHFINENVGAFDAPFFSVTSKEAAAMDPMQRWTLEASYHAFEKAGMPAESLRGSPTAVFSASMLEDYARMTAMDPDNAERTAATSSTVSCVIPNRVSWYFDLRGPSIHVNTACSSSLSAVDIACKTLHSGDASCALVTGANLLLDPSIFEILYAQDFLSPDGVCHSFDHRANGYARGEGVIALVLKPISSAIRNGDMIRAVIRSTGSNQDGRTPVLTQPNPYSQEELIRHVYKRANLSLSETRYVEAHGTGTPVGDPIEMKAIGRVFREVRSHDEPLYVGSVKANFGHLEGASALVSIIKCILILEKGIIPPNALFEKINPAIDLDFYRAEIPTQNIIWPSSGLRRISLNSFGFGGSNTHIVLDDAFHYLQQRGFAGHHCTTPVAGLDKGHSTTNGISHANGKSHSDKGSKAAIQTSITFPKLLVWTAADEKVVGRVVQGYESFYKEKISRNPSSVDLLAHTLSTRRSHMLWRTFTIVDRSDGKEQMLSPARPIRSSNDVGLGFVFTGQGAQYVEMGWDLIQYPVFSQTLSHIDDIYRGLGCAWSIFDELCRDENINKPEYSQPLSTAIQIALVELLKSFGIIPAAVVGHSSGEIAAAYTIGALSLLSACKVSYFRGQLAGKLRTANLSSPGAMISINLAPDQVVEYLKSMEPQDISHSVCVACFNSPLNCTLSGPELAIDLIKVQADKDGIFAQKLNTGVAYHSLSMQTVAEEYLFLMGSLDDIDTHDLKIATEVPMVSSVSGQILHPATLTRGQYWVDNMVSPVQFSDAVQVLTQSKLKAGLGRITDLVEVGPHPALRRPVQDTIIQAGNLNTKVRYMTALNRAQPGIQTTLELVGKLFCYGHTVAISAVNQQSPDKPPPFLVNCPEYPFDRLNLFWSESRISRDFKLRGKVKGETLGMRVLDWNPLEPQWRNFLSIESTPWPWIKDHIITDTVLYPASGMLVMAIEAVQQMERADRTAAGYLVNKAEFISPIRVQETWEDRIETRVHLRHEKGQRGESRTSNLFQVTIFTYSRDQWNECFRASIQIDYQNSSEFNGENERLHYNQAVLSQYTEATEACRLPIDSRIFYRDAADHGLQYGDLFQMVQNVYWDGHTNAVARLDVSKARYQTSSLVHPAILDQAFHVLRVSAGQQPVANVPVRLTNAWFASSGWQTSKSVRWLATSTTSGANSSDGAGHGEHGSVFALADDGKVLCSIQKAMTSAVSKIATKKEKKLLYSIEWKPSLSLLDTEQLARACPTEDPTRDETSMMANHATLCASLDLAAARALKHMDRAKIPKSLHRHVKWMEHHVSKLSLSQREEGEKIGDEEFESRLHEIEKVLPAWKLYTTCARKLLQILAGEIDPLHVVFESDQADIFYTDLFQRLCADGRLEHIIDLLSHENPALRILEVGAGTGGMTGHLVTALLNREKRIGAPSFAEYSYTDISPAFFEKASSRWSELKEQGRISFKTLDLDQPIDSQGFEPASYDIVVAASVLHATPDLEATIRNVRKTLKPGGRLVLLEAINPDDIATNFMAGLVPGWWVAREDWRPHSAAVPEQLWDRCLKANGFSGNDLIMRDYESDECHTMSVIITTAVGEAQPANGPIRKHGRIVFVVEDQQLSHQLELAEAVRSRVDPDSNRLIRVSSFSLEQLSQTLQNLNENDIVICLAEVLNRPLLSRLPKTGFTCLQLLIKQAPNLLWVTATNPSNDQYPDYGVVQGFLRSIRAEQPENHIVTLAIEGEADITSCACFVTTVLHNVFDSQASKDIEYIVRDGLLMTGRAVEDVSGNNMLRPLLSKQLQSRAWAEGPALQLSVGSPGNLASLQFVQDTKYEISLAPNEVEIEAKAWGLSYHDVQAVMGHLDAHREPLGGDCAGIITRVGNACSSSIQPGDRVCMFASGCIRKYPRAHETAVFKMHDTVSMEAATSTLVPAMTAYYALAGVTRLAEGDKILIHSAAGSVGQMAIKIAQTQKVDIFATVSSPEEKQFLIEKLGICDTHIFYSQNTSWCPGVLRATRGDGVDVVLNTFSGENMLQASSECIARCGQFVDIGRENMGDDVVIPVSIITKNITFSVVSLVALSPRVMARLFNKTMQLLVEGKIQQPEPLHIFSASNVEQAFRKLQDDNRIGRAVITPKPNDVVPQFIQEHPTWTFDAATSYLIVGGSGGLGRAIVKWMVGRGAKHLILPSRSGAISKAAADMVAELTARGINIMAPKCDVSSEANLASVLNDCAHTMPPIKGCINAAMVLQDAVFKDSMTFAQWDLTLRSKVQTSWNLHRLLPQNLDFFILLSSLAGVAGQMASANYAGGCSFQDALARYRVAQGQPALSLDIGWMRNIGIIAENGAYQRQRDSADDMQPIEDTELLALLTIYCDPANQTLWSSRTEGQILLGLRTPVDILMQGKTPPALLDRPLFAAFSYIPGSGATKNDVSSNSRTGQVDHVAAAGVLFRKSTDTAERIQIVLRALAGKLARAMSISPDDVESHKPLSAYGVDSLMSVDLRNWIIREFAAIVSVFDIMDGVPIASIVELVVTRSRVGKVDSK</sequence>
<dbReference type="Pfam" id="PF02801">
    <property type="entry name" value="Ketoacyl-synt_C"/>
    <property type="match status" value="1"/>
</dbReference>
<dbReference type="GO" id="GO:0006633">
    <property type="term" value="P:fatty acid biosynthetic process"/>
    <property type="evidence" value="ECO:0007669"/>
    <property type="project" value="InterPro"/>
</dbReference>
<evidence type="ECO:0000256" key="4">
    <source>
        <dbReference type="ARBA" id="ARBA00022679"/>
    </source>
</evidence>
<dbReference type="Gene3D" id="3.90.180.10">
    <property type="entry name" value="Medium-chain alcohol dehydrogenases, catalytic domain"/>
    <property type="match status" value="1"/>
</dbReference>
<dbReference type="GO" id="GO:0016491">
    <property type="term" value="F:oxidoreductase activity"/>
    <property type="evidence" value="ECO:0007669"/>
    <property type="project" value="UniProtKB-KW"/>
</dbReference>
<dbReference type="InterPro" id="IPR013968">
    <property type="entry name" value="PKS_KR"/>
</dbReference>
<evidence type="ECO:0000256" key="2">
    <source>
        <dbReference type="ARBA" id="ARBA00022450"/>
    </source>
</evidence>
<keyword evidence="5" id="KW-0521">NADP</keyword>
<dbReference type="GO" id="GO:0031177">
    <property type="term" value="F:phosphopantetheine binding"/>
    <property type="evidence" value="ECO:0007669"/>
    <property type="project" value="InterPro"/>
</dbReference>
<dbReference type="CDD" id="cd02440">
    <property type="entry name" value="AdoMet_MTases"/>
    <property type="match status" value="1"/>
</dbReference>
<keyword evidence="4" id="KW-0808">Transferase</keyword>
<dbReference type="PANTHER" id="PTHR43775:SF29">
    <property type="entry name" value="ASPERFURANONE POLYKETIDE SYNTHASE AFOG-RELATED"/>
    <property type="match status" value="1"/>
</dbReference>
<dbReference type="Pfam" id="PF13602">
    <property type="entry name" value="ADH_zinc_N_2"/>
    <property type="match status" value="1"/>
</dbReference>
<dbReference type="Gene3D" id="1.10.1200.10">
    <property type="entry name" value="ACP-like"/>
    <property type="match status" value="1"/>
</dbReference>
<dbReference type="PROSITE" id="PS00606">
    <property type="entry name" value="KS3_1"/>
    <property type="match status" value="1"/>
</dbReference>
<dbReference type="InterPro" id="IPR036736">
    <property type="entry name" value="ACP-like_sf"/>
</dbReference>
<dbReference type="SMART" id="SM00823">
    <property type="entry name" value="PKS_PP"/>
    <property type="match status" value="1"/>
</dbReference>
<dbReference type="SMART" id="SM00822">
    <property type="entry name" value="PKS_KR"/>
    <property type="match status" value="1"/>
</dbReference>
<feature type="domain" description="Ketosynthase family 3 (KS3)" evidence="11">
    <location>
        <begin position="16"/>
        <end position="439"/>
    </location>
</feature>
<dbReference type="InterPro" id="IPR049552">
    <property type="entry name" value="PKS_DH_N"/>
</dbReference>
<keyword evidence="7" id="KW-0511">Multifunctional enzyme</keyword>
<name>A0A9P5HQB8_9HYPO</name>
<evidence type="ECO:0000256" key="5">
    <source>
        <dbReference type="ARBA" id="ARBA00022857"/>
    </source>
</evidence>
<evidence type="ECO:0000256" key="9">
    <source>
        <dbReference type="PROSITE-ProRule" id="PRU01363"/>
    </source>
</evidence>
<dbReference type="InterPro" id="IPR057326">
    <property type="entry name" value="KR_dom"/>
</dbReference>
<dbReference type="InterPro" id="IPR020843">
    <property type="entry name" value="ER"/>
</dbReference>
<dbReference type="Pfam" id="PF00109">
    <property type="entry name" value="ketoacyl-synt"/>
    <property type="match status" value="1"/>
</dbReference>
<dbReference type="SMART" id="SM00826">
    <property type="entry name" value="PKS_DH"/>
    <property type="match status" value="1"/>
</dbReference>
<evidence type="ECO:0000256" key="3">
    <source>
        <dbReference type="ARBA" id="ARBA00022553"/>
    </source>
</evidence>
<dbReference type="Pfam" id="PF21089">
    <property type="entry name" value="PKS_DH_N"/>
    <property type="match status" value="1"/>
</dbReference>
<dbReference type="Pfam" id="PF23297">
    <property type="entry name" value="ACP_SdgA_C"/>
    <property type="match status" value="1"/>
</dbReference>
<dbReference type="InterPro" id="IPR029063">
    <property type="entry name" value="SAM-dependent_MTases_sf"/>
</dbReference>
<keyword evidence="14" id="KW-1185">Reference proteome</keyword>
<dbReference type="Gene3D" id="3.40.50.150">
    <property type="entry name" value="Vaccinia Virus protein VP39"/>
    <property type="match status" value="1"/>
</dbReference>
<comment type="pathway">
    <text evidence="1">Secondary metabolite biosynthesis.</text>
</comment>
<reference evidence="13" key="1">
    <citation type="submission" date="2020-03" db="EMBL/GenBank/DDBJ databases">
        <title>Draft Genome Sequence of Cylindrodendrum hubeiense.</title>
        <authorList>
            <person name="Buettner E."/>
            <person name="Kellner H."/>
        </authorList>
    </citation>
    <scope>NUCLEOTIDE SEQUENCE</scope>
    <source>
        <strain evidence="13">IHI 201604</strain>
    </source>
</reference>
<dbReference type="InterPro" id="IPR001227">
    <property type="entry name" value="Ac_transferase_dom_sf"/>
</dbReference>
<dbReference type="SUPFAM" id="SSF51735">
    <property type="entry name" value="NAD(P)-binding Rossmann-fold domains"/>
    <property type="match status" value="2"/>
</dbReference>
<dbReference type="Gene3D" id="3.40.47.10">
    <property type="match status" value="1"/>
</dbReference>
<dbReference type="InterPro" id="IPR018201">
    <property type="entry name" value="Ketoacyl_synth_AS"/>
</dbReference>
<dbReference type="GO" id="GO:0030639">
    <property type="term" value="P:polyketide biosynthetic process"/>
    <property type="evidence" value="ECO:0007669"/>
    <property type="project" value="UniProtKB-ARBA"/>
</dbReference>
<dbReference type="SMART" id="SM00825">
    <property type="entry name" value="PKS_KS"/>
    <property type="match status" value="1"/>
</dbReference>
<dbReference type="InterPro" id="IPR006162">
    <property type="entry name" value="Ppantetheine_attach_site"/>
</dbReference>
<proteinExistence type="predicted"/>
<dbReference type="Gene3D" id="3.40.50.720">
    <property type="entry name" value="NAD(P)-binding Rossmann-like Domain"/>
    <property type="match status" value="1"/>
</dbReference>
<dbReference type="Proteomes" id="UP000722485">
    <property type="component" value="Unassembled WGS sequence"/>
</dbReference>
<accession>A0A9P5HQB8</accession>
<dbReference type="InterPro" id="IPR011032">
    <property type="entry name" value="GroES-like_sf"/>
</dbReference>
<evidence type="ECO:0000256" key="7">
    <source>
        <dbReference type="ARBA" id="ARBA00023268"/>
    </source>
</evidence>
<dbReference type="SUPFAM" id="SSF52151">
    <property type="entry name" value="FabD/lysophospholipase-like"/>
    <property type="match status" value="1"/>
</dbReference>
<dbReference type="InterPro" id="IPR036291">
    <property type="entry name" value="NAD(P)-bd_dom_sf"/>
</dbReference>
<dbReference type="GO" id="GO:0004312">
    <property type="term" value="F:fatty acid synthase activity"/>
    <property type="evidence" value="ECO:0007669"/>
    <property type="project" value="TreeGrafter"/>
</dbReference>
<dbReference type="SUPFAM" id="SSF47336">
    <property type="entry name" value="ACP-like"/>
    <property type="match status" value="1"/>
</dbReference>
<dbReference type="SMART" id="SM00827">
    <property type="entry name" value="PKS_AT"/>
    <property type="match status" value="1"/>
</dbReference>
<dbReference type="Pfam" id="PF14765">
    <property type="entry name" value="PS-DH"/>
    <property type="match status" value="1"/>
</dbReference>
<dbReference type="Pfam" id="PF08242">
    <property type="entry name" value="Methyltransf_12"/>
    <property type="match status" value="1"/>
</dbReference>
<dbReference type="CDD" id="cd00833">
    <property type="entry name" value="PKS"/>
    <property type="match status" value="1"/>
</dbReference>
<dbReference type="InterPro" id="IPR042104">
    <property type="entry name" value="PKS_dehydratase_sf"/>
</dbReference>
<evidence type="ECO:0008006" key="15">
    <source>
        <dbReference type="Google" id="ProtNLM"/>
    </source>
</evidence>
<dbReference type="InterPro" id="IPR020807">
    <property type="entry name" value="PKS_DH"/>
</dbReference>
<feature type="domain" description="Carrier" evidence="10">
    <location>
        <begin position="2508"/>
        <end position="2589"/>
    </location>
</feature>
<evidence type="ECO:0000313" key="14">
    <source>
        <dbReference type="Proteomes" id="UP000722485"/>
    </source>
</evidence>